<name>A0A7W7U470_9ACTN</name>
<evidence type="ECO:0000256" key="1">
    <source>
        <dbReference type="SAM" id="MobiDB-lite"/>
    </source>
</evidence>
<gene>
    <name evidence="2" type="ORF">GGE06_005645</name>
</gene>
<dbReference type="EMBL" id="JACHJY010000008">
    <property type="protein sequence ID" value="MBB4984699.1"/>
    <property type="molecule type" value="Genomic_DNA"/>
</dbReference>
<keyword evidence="3" id="KW-1185">Reference proteome</keyword>
<proteinExistence type="predicted"/>
<accession>A0A7W7U470</accession>
<organism evidence="2 3">
    <name type="scientific">Streptomyces nymphaeiformis</name>
    <dbReference type="NCBI Taxonomy" id="2663842"/>
    <lineage>
        <taxon>Bacteria</taxon>
        <taxon>Bacillati</taxon>
        <taxon>Actinomycetota</taxon>
        <taxon>Actinomycetes</taxon>
        <taxon>Kitasatosporales</taxon>
        <taxon>Streptomycetaceae</taxon>
        <taxon>Streptomyces</taxon>
    </lineage>
</organism>
<evidence type="ECO:0000313" key="3">
    <source>
        <dbReference type="Proteomes" id="UP000582643"/>
    </source>
</evidence>
<feature type="compositionally biased region" description="Basic and acidic residues" evidence="1">
    <location>
        <begin position="33"/>
        <end position="42"/>
    </location>
</feature>
<reference evidence="2 3" key="1">
    <citation type="submission" date="2020-08" db="EMBL/GenBank/DDBJ databases">
        <title>Genomic Encyclopedia of Type Strains, Phase III (KMG-III): the genomes of soil and plant-associated and newly described type strains.</title>
        <authorList>
            <person name="Whitman W."/>
        </authorList>
    </citation>
    <scope>NUCLEOTIDE SEQUENCE [LARGE SCALE GENOMIC DNA]</scope>
    <source>
        <strain evidence="2 3">SFB5A</strain>
    </source>
</reference>
<dbReference type="Proteomes" id="UP000582643">
    <property type="component" value="Unassembled WGS sequence"/>
</dbReference>
<feature type="region of interest" description="Disordered" evidence="1">
    <location>
        <begin position="1"/>
        <end position="54"/>
    </location>
</feature>
<dbReference type="AlphaFoldDB" id="A0A7W7U470"/>
<protein>
    <submittedName>
        <fullName evidence="2">Uncharacterized protein</fullName>
    </submittedName>
</protein>
<comment type="caution">
    <text evidence="2">The sequence shown here is derived from an EMBL/GenBank/DDBJ whole genome shotgun (WGS) entry which is preliminary data.</text>
</comment>
<sequence>MPPVRGDQSAAEQRAARRAPHAAIVLGLSPSSKEADPFDYRRSKAPAGGTHSAS</sequence>
<dbReference type="RefSeq" id="WP_177181577.1">
    <property type="nucleotide sequence ID" value="NZ_JACHJY010000008.1"/>
</dbReference>
<evidence type="ECO:0000313" key="2">
    <source>
        <dbReference type="EMBL" id="MBB4984699.1"/>
    </source>
</evidence>